<evidence type="ECO:0000259" key="1">
    <source>
        <dbReference type="Pfam" id="PF01408"/>
    </source>
</evidence>
<protein>
    <submittedName>
        <fullName evidence="3">Gfo/Idh/MocA family oxidoreductase</fullName>
    </submittedName>
</protein>
<evidence type="ECO:0000259" key="2">
    <source>
        <dbReference type="Pfam" id="PF22725"/>
    </source>
</evidence>
<dbReference type="OrthoDB" id="9815825at2"/>
<feature type="domain" description="GFO/IDH/MocA-like oxidoreductase" evidence="2">
    <location>
        <begin position="154"/>
        <end position="286"/>
    </location>
</feature>
<dbReference type="Pfam" id="PF22725">
    <property type="entry name" value="GFO_IDH_MocA_C3"/>
    <property type="match status" value="1"/>
</dbReference>
<dbReference type="InterPro" id="IPR051317">
    <property type="entry name" value="Gfo/Idh/MocA_oxidoreduct"/>
</dbReference>
<name>A0A3A1WRR6_9HYPH</name>
<keyword evidence="4" id="KW-1185">Reference proteome</keyword>
<reference evidence="4" key="1">
    <citation type="submission" date="2018-09" db="EMBL/GenBank/DDBJ databases">
        <authorList>
            <person name="Tuo L."/>
        </authorList>
    </citation>
    <scope>NUCLEOTIDE SEQUENCE [LARGE SCALE GENOMIC DNA]</scope>
    <source>
        <strain evidence="4">M2BS4Y-1</strain>
    </source>
</reference>
<evidence type="ECO:0000313" key="3">
    <source>
        <dbReference type="EMBL" id="RIY00075.1"/>
    </source>
</evidence>
<dbReference type="InterPro" id="IPR036291">
    <property type="entry name" value="NAD(P)-bd_dom_sf"/>
</dbReference>
<feature type="domain" description="Gfo/Idh/MocA-like oxidoreductase N-terminal" evidence="1">
    <location>
        <begin position="16"/>
        <end position="145"/>
    </location>
</feature>
<dbReference type="PANTHER" id="PTHR43708:SF3">
    <property type="entry name" value="OXIDOREDUCTASE"/>
    <property type="match status" value="1"/>
</dbReference>
<dbReference type="InterPro" id="IPR055170">
    <property type="entry name" value="GFO_IDH_MocA-like_dom"/>
</dbReference>
<gene>
    <name evidence="3" type="ORF">D3218_12315</name>
</gene>
<dbReference type="RefSeq" id="WP_119540386.1">
    <property type="nucleotide sequence ID" value="NZ_QYRN01000006.1"/>
</dbReference>
<dbReference type="SUPFAM" id="SSF51735">
    <property type="entry name" value="NAD(P)-binding Rossmann-fold domains"/>
    <property type="match status" value="1"/>
</dbReference>
<organism evidence="3 4">
    <name type="scientific">Aureimonas flava</name>
    <dbReference type="NCBI Taxonomy" id="2320271"/>
    <lineage>
        <taxon>Bacteria</taxon>
        <taxon>Pseudomonadati</taxon>
        <taxon>Pseudomonadota</taxon>
        <taxon>Alphaproteobacteria</taxon>
        <taxon>Hyphomicrobiales</taxon>
        <taxon>Aurantimonadaceae</taxon>
        <taxon>Aureimonas</taxon>
    </lineage>
</organism>
<dbReference type="EMBL" id="QYRN01000006">
    <property type="protein sequence ID" value="RIY00075.1"/>
    <property type="molecule type" value="Genomic_DNA"/>
</dbReference>
<dbReference type="Gene3D" id="3.30.360.10">
    <property type="entry name" value="Dihydrodipicolinate Reductase, domain 2"/>
    <property type="match status" value="1"/>
</dbReference>
<dbReference type="SUPFAM" id="SSF55347">
    <property type="entry name" value="Glyceraldehyde-3-phosphate dehydrogenase-like, C-terminal domain"/>
    <property type="match status" value="1"/>
</dbReference>
<accession>A0A3A1WRR6</accession>
<comment type="caution">
    <text evidence="3">The sequence shown here is derived from an EMBL/GenBank/DDBJ whole genome shotgun (WGS) entry which is preliminary data.</text>
</comment>
<dbReference type="AlphaFoldDB" id="A0A3A1WRR6"/>
<dbReference type="Pfam" id="PF01408">
    <property type="entry name" value="GFO_IDH_MocA"/>
    <property type="match status" value="1"/>
</dbReference>
<dbReference type="InterPro" id="IPR000683">
    <property type="entry name" value="Gfo/Idh/MocA-like_OxRdtase_N"/>
</dbReference>
<dbReference type="Gene3D" id="3.40.50.720">
    <property type="entry name" value="NAD(P)-binding Rossmann-like Domain"/>
    <property type="match status" value="1"/>
</dbReference>
<sequence>MAIEAGRGSEGGARRIRLGMVGGGQGAFIGAVHRIAARLDDRYELVAGALSSDAERARASGAALGLAADRSYESFAEMARAEAARPDGVEVVSIVTPNHMHAPAARAFLEAGIHVICDKPLAVSVAEAEELVALRERSGRIFALTHNYTGYPLIRQARALVEACELGDIRLVQMEYAQDWLAERVEAGGSKQAEWRTDPQRSGAGGCIGDIGTHAYNLGAFVSGLATRELLAELTTFVEGRALDDDVRVLLRYHGGAKGVLWASQVAVGKENALRLQVFGTRGGLEWCQENPNQLWFSRFGEPRQLLTRNGAGTLPAAARVCRIPPGHPEGYLEGFANIYGEVAEAILAAREGRAPDDAVTFPTVEDGLAGMRFIEAAVASSRAGSVWTPVG</sequence>
<dbReference type="PANTHER" id="PTHR43708">
    <property type="entry name" value="CONSERVED EXPRESSED OXIDOREDUCTASE (EUROFUNG)"/>
    <property type="match status" value="1"/>
</dbReference>
<dbReference type="GO" id="GO:0000166">
    <property type="term" value="F:nucleotide binding"/>
    <property type="evidence" value="ECO:0007669"/>
    <property type="project" value="InterPro"/>
</dbReference>
<dbReference type="Proteomes" id="UP000265750">
    <property type="component" value="Unassembled WGS sequence"/>
</dbReference>
<proteinExistence type="predicted"/>
<evidence type="ECO:0000313" key="4">
    <source>
        <dbReference type="Proteomes" id="UP000265750"/>
    </source>
</evidence>